<feature type="signal peptide" evidence="1">
    <location>
        <begin position="1"/>
        <end position="30"/>
    </location>
</feature>
<proteinExistence type="predicted"/>
<dbReference type="Proteomes" id="UP000198281">
    <property type="component" value="Unassembled WGS sequence"/>
</dbReference>
<sequence>MTGDRASRRRLPRMIVTAMALGSLPTAAMASPFPGHRTVPDDDLEDVRGGFDLPNGMAISVGIEITTLVNGALALRTALMPESGATPSVYVGDTTSPAAVSGASGGVTVQTPSGGIVRINDGSASSPISSADQTPVTLVANGPGVATPWGDVQLVQTDRGSTVTLAGNSLQLQHMIGSITGSAVANTADNRAIDTIVTVNVDLHNASMLAGNALLRLESFAVDAASRIIR</sequence>
<reference evidence="3" key="1">
    <citation type="submission" date="2017-06" db="EMBL/GenBank/DDBJ databases">
        <authorList>
            <person name="Varghese N."/>
            <person name="Submissions S."/>
        </authorList>
    </citation>
    <scope>NUCLEOTIDE SEQUENCE [LARGE SCALE GENOMIC DNA]</scope>
    <source>
        <strain evidence="3">LNB2</strain>
    </source>
</reference>
<dbReference type="EMBL" id="FZOS01000006">
    <property type="protein sequence ID" value="SNS41105.1"/>
    <property type="molecule type" value="Genomic_DNA"/>
</dbReference>
<accession>A0A239E8T7</accession>
<gene>
    <name evidence="2" type="ORF">SAMN06295912_10621</name>
</gene>
<protein>
    <submittedName>
        <fullName evidence="2">Uncharacterized protein</fullName>
    </submittedName>
</protein>
<feature type="chain" id="PRO_5012557140" evidence="1">
    <location>
        <begin position="31"/>
        <end position="230"/>
    </location>
</feature>
<keyword evidence="1" id="KW-0732">Signal</keyword>
<dbReference type="AlphaFoldDB" id="A0A239E8T7"/>
<evidence type="ECO:0000313" key="2">
    <source>
        <dbReference type="EMBL" id="SNS41105.1"/>
    </source>
</evidence>
<evidence type="ECO:0000313" key="3">
    <source>
        <dbReference type="Proteomes" id="UP000198281"/>
    </source>
</evidence>
<keyword evidence="3" id="KW-1185">Reference proteome</keyword>
<organism evidence="2 3">
    <name type="scientific">Edaphosphingomonas laterariae</name>
    <dbReference type="NCBI Taxonomy" id="861865"/>
    <lineage>
        <taxon>Bacteria</taxon>
        <taxon>Pseudomonadati</taxon>
        <taxon>Pseudomonadota</taxon>
        <taxon>Alphaproteobacteria</taxon>
        <taxon>Sphingomonadales</taxon>
        <taxon>Rhizorhabdaceae</taxon>
        <taxon>Edaphosphingomonas</taxon>
    </lineage>
</organism>
<evidence type="ECO:0000256" key="1">
    <source>
        <dbReference type="SAM" id="SignalP"/>
    </source>
</evidence>
<name>A0A239E8T7_9SPHN</name>